<organism evidence="1">
    <name type="scientific">Eucalyptus grandis</name>
    <name type="common">Flooded gum</name>
    <dbReference type="NCBI Taxonomy" id="71139"/>
    <lineage>
        <taxon>Eukaryota</taxon>
        <taxon>Viridiplantae</taxon>
        <taxon>Streptophyta</taxon>
        <taxon>Embryophyta</taxon>
        <taxon>Tracheophyta</taxon>
        <taxon>Spermatophyta</taxon>
        <taxon>Magnoliopsida</taxon>
        <taxon>eudicotyledons</taxon>
        <taxon>Gunneridae</taxon>
        <taxon>Pentapetalae</taxon>
        <taxon>rosids</taxon>
        <taxon>malvids</taxon>
        <taxon>Myrtales</taxon>
        <taxon>Myrtaceae</taxon>
        <taxon>Myrtoideae</taxon>
        <taxon>Eucalypteae</taxon>
        <taxon>Eucalyptus</taxon>
    </lineage>
</organism>
<accession>A0A059CVS4</accession>
<gene>
    <name evidence="1" type="ORF">EUGRSUZ_C03833</name>
</gene>
<dbReference type="InParanoid" id="A0A059CVS4"/>
<reference evidence="1" key="1">
    <citation type="submission" date="2013-07" db="EMBL/GenBank/DDBJ databases">
        <title>The genome of Eucalyptus grandis.</title>
        <authorList>
            <person name="Schmutz J."/>
            <person name="Hayes R."/>
            <person name="Myburg A."/>
            <person name="Tuskan G."/>
            <person name="Grattapaglia D."/>
            <person name="Rokhsar D.S."/>
        </authorList>
    </citation>
    <scope>NUCLEOTIDE SEQUENCE</scope>
    <source>
        <tissue evidence="1">Leaf extractions</tissue>
    </source>
</reference>
<evidence type="ECO:0000313" key="1">
    <source>
        <dbReference type="EMBL" id="KCW82437.1"/>
    </source>
</evidence>
<sequence>MANQRQRIWLFFQDYVAWQRRWLSSSDPLRILFGLKNERKKGAAGPWPVTLLVHSLDAASVETRSFMSGYE</sequence>
<name>A0A059CVS4_EUCGR</name>
<dbReference type="AlphaFoldDB" id="A0A059CVS4"/>
<dbReference type="EMBL" id="KK198755">
    <property type="protein sequence ID" value="KCW82437.1"/>
    <property type="molecule type" value="Genomic_DNA"/>
</dbReference>
<dbReference type="Gramene" id="KCW82437">
    <property type="protein sequence ID" value="KCW82437"/>
    <property type="gene ID" value="EUGRSUZ_C03833"/>
</dbReference>
<proteinExistence type="predicted"/>
<protein>
    <submittedName>
        <fullName evidence="1">Uncharacterized protein</fullName>
    </submittedName>
</protein>